<keyword evidence="6 11" id="KW-0999">Mitochondrion inner membrane</keyword>
<keyword evidence="4 11" id="KW-0679">Respiratory chain</keyword>
<evidence type="ECO:0000256" key="6">
    <source>
        <dbReference type="ARBA" id="ARBA00022792"/>
    </source>
</evidence>
<dbReference type="EMBL" id="GBRD01016461">
    <property type="protein sequence ID" value="JAG49365.1"/>
    <property type="molecule type" value="Transcribed_RNA"/>
</dbReference>
<comment type="similarity">
    <text evidence="2 11">Belongs to the complex I NDUFC2 subunit family.</text>
</comment>
<dbReference type="GO" id="GO:0005743">
    <property type="term" value="C:mitochondrial inner membrane"/>
    <property type="evidence" value="ECO:0007669"/>
    <property type="project" value="UniProtKB-SubCell"/>
</dbReference>
<dbReference type="PANTHER" id="PTHR13099">
    <property type="entry name" value="NADH-UBIQUINONE OXIDOREDUCTASE SUBUNIT B14.5B"/>
    <property type="match status" value="1"/>
</dbReference>
<evidence type="ECO:0000313" key="14">
    <source>
        <dbReference type="EMBL" id="JAG49365.1"/>
    </source>
</evidence>
<evidence type="ECO:0000256" key="10">
    <source>
        <dbReference type="ARBA" id="ARBA00023136"/>
    </source>
</evidence>
<dbReference type="AlphaFoldDB" id="A0A0A9WHA6"/>
<reference evidence="13" key="2">
    <citation type="submission" date="2014-07" db="EMBL/GenBank/DDBJ databases">
        <authorList>
            <person name="Hull J."/>
        </authorList>
    </citation>
    <scope>NUCLEOTIDE SEQUENCE</scope>
</reference>
<sequence>MAVNPDPRTLFLPDPDAIPSVLGNKIAAILGGVIGVSGIAFHRYISRRPVMSGIQLHILFGVGGASIAQFFQMRRDRYNMDRDAVYRHYIELHPEDFPPPERVKVGDVFTTWSPVR</sequence>
<evidence type="ECO:0000256" key="8">
    <source>
        <dbReference type="ARBA" id="ARBA00022989"/>
    </source>
</evidence>
<keyword evidence="7 11" id="KW-0249">Electron transport</keyword>
<keyword evidence="5 12" id="KW-0812">Transmembrane</keyword>
<evidence type="ECO:0000256" key="12">
    <source>
        <dbReference type="SAM" id="Phobius"/>
    </source>
</evidence>
<dbReference type="PIRSF" id="PIRSF017834">
    <property type="entry name" value="NADH-UbQ_OxRdtase_b14.5b"/>
    <property type="match status" value="1"/>
</dbReference>
<evidence type="ECO:0000256" key="7">
    <source>
        <dbReference type="ARBA" id="ARBA00022982"/>
    </source>
</evidence>
<keyword evidence="8 12" id="KW-1133">Transmembrane helix</keyword>
<name>A0A0A9WHA6_LYGHE</name>
<evidence type="ECO:0000256" key="11">
    <source>
        <dbReference type="PIRNR" id="PIRNR017834"/>
    </source>
</evidence>
<dbReference type="GO" id="GO:0006120">
    <property type="term" value="P:mitochondrial electron transport, NADH to ubiquinone"/>
    <property type="evidence" value="ECO:0007669"/>
    <property type="project" value="InterPro"/>
</dbReference>
<dbReference type="InterPro" id="IPR009423">
    <property type="entry name" value="NDUC2"/>
</dbReference>
<comment type="function">
    <text evidence="11">Accessory subunit of the mitochondrial membrane respiratory chain NADH dehydrogenase (Complex I), that is believed not to be involved in catalysis. Complex I functions in the transfer of electrons from NADH to the respiratory chain. The immediate electron acceptor for the enzyme is believed to be ubiquinone.</text>
</comment>
<accession>A0A0A9WHA6</accession>
<evidence type="ECO:0000256" key="1">
    <source>
        <dbReference type="ARBA" id="ARBA00004298"/>
    </source>
</evidence>
<evidence type="ECO:0000256" key="5">
    <source>
        <dbReference type="ARBA" id="ARBA00022692"/>
    </source>
</evidence>
<keyword evidence="10 11" id="KW-0472">Membrane</keyword>
<dbReference type="Pfam" id="PF06374">
    <property type="entry name" value="NDUF_C2"/>
    <property type="match status" value="1"/>
</dbReference>
<proteinExistence type="inferred from homology"/>
<evidence type="ECO:0000256" key="2">
    <source>
        <dbReference type="ARBA" id="ARBA00008674"/>
    </source>
</evidence>
<reference evidence="13" key="1">
    <citation type="journal article" date="2014" name="PLoS ONE">
        <title>Transcriptome-Based Identification of ABC Transporters in the Western Tarnished Plant Bug Lygus hesperus.</title>
        <authorList>
            <person name="Hull J.J."/>
            <person name="Chaney K."/>
            <person name="Geib S.M."/>
            <person name="Fabrick J.A."/>
            <person name="Brent C.S."/>
            <person name="Walsh D."/>
            <person name="Lavine L.C."/>
        </authorList>
    </citation>
    <scope>NUCLEOTIDE SEQUENCE</scope>
</reference>
<keyword evidence="3 11" id="KW-0813">Transport</keyword>
<evidence type="ECO:0000256" key="4">
    <source>
        <dbReference type="ARBA" id="ARBA00022660"/>
    </source>
</evidence>
<gene>
    <name evidence="13" type="primary">NDUFC2</name>
    <name evidence="13" type="ORF">CM83_19700</name>
</gene>
<keyword evidence="13" id="KW-0830">Ubiquinone</keyword>
<reference evidence="14" key="3">
    <citation type="submission" date="2014-09" db="EMBL/GenBank/DDBJ databases">
        <authorList>
            <person name="Magalhaes I.L.F."/>
            <person name="Oliveira U."/>
            <person name="Santos F.R."/>
            <person name="Vidigal T.H.D.A."/>
            <person name="Brescovit A.D."/>
            <person name="Santos A.J."/>
        </authorList>
    </citation>
    <scope>NUCLEOTIDE SEQUENCE</scope>
</reference>
<dbReference type="PANTHER" id="PTHR13099:SF0">
    <property type="entry name" value="NADH DEHYDROGENASE [UBIQUINONE] 1 SUBUNIT C2-RELATED"/>
    <property type="match status" value="1"/>
</dbReference>
<feature type="transmembrane region" description="Helical" evidence="12">
    <location>
        <begin position="20"/>
        <end position="41"/>
    </location>
</feature>
<evidence type="ECO:0000313" key="13">
    <source>
        <dbReference type="EMBL" id="JAG06791.1"/>
    </source>
</evidence>
<comment type="subcellular location">
    <subcellularLocation>
        <location evidence="1">Mitochondrion inner membrane</location>
        <topology evidence="1">Single-pass membrane protein</topology>
        <orientation evidence="1">Matrix side</orientation>
    </subcellularLocation>
</comment>
<evidence type="ECO:0000256" key="3">
    <source>
        <dbReference type="ARBA" id="ARBA00022448"/>
    </source>
</evidence>
<dbReference type="EMBL" id="GBHO01036813">
    <property type="protein sequence ID" value="JAG06791.1"/>
    <property type="molecule type" value="Transcribed_RNA"/>
</dbReference>
<protein>
    <recommendedName>
        <fullName evidence="11">NADH dehydrogenase [ubiquinone] 1 subunit C2</fullName>
    </recommendedName>
</protein>
<organism evidence="13">
    <name type="scientific">Lygus hesperus</name>
    <name type="common">Western plant bug</name>
    <dbReference type="NCBI Taxonomy" id="30085"/>
    <lineage>
        <taxon>Eukaryota</taxon>
        <taxon>Metazoa</taxon>
        <taxon>Ecdysozoa</taxon>
        <taxon>Arthropoda</taxon>
        <taxon>Hexapoda</taxon>
        <taxon>Insecta</taxon>
        <taxon>Pterygota</taxon>
        <taxon>Neoptera</taxon>
        <taxon>Paraneoptera</taxon>
        <taxon>Hemiptera</taxon>
        <taxon>Heteroptera</taxon>
        <taxon>Panheteroptera</taxon>
        <taxon>Cimicomorpha</taxon>
        <taxon>Miridae</taxon>
        <taxon>Mirini</taxon>
        <taxon>Lygus</taxon>
    </lineage>
</organism>
<evidence type="ECO:0000256" key="9">
    <source>
        <dbReference type="ARBA" id="ARBA00023128"/>
    </source>
</evidence>
<feature type="transmembrane region" description="Helical" evidence="12">
    <location>
        <begin position="53"/>
        <end position="71"/>
    </location>
</feature>
<keyword evidence="9 11" id="KW-0496">Mitochondrion</keyword>